<evidence type="ECO:0000313" key="1">
    <source>
        <dbReference type="EMBL" id="SEK95021.1"/>
    </source>
</evidence>
<accession>A0A1H7L7U1</accession>
<dbReference type="OrthoDB" id="1446699at2"/>
<keyword evidence="2" id="KW-1185">Reference proteome</keyword>
<gene>
    <name evidence="1" type="ORF">SAMN04488008_102498</name>
</gene>
<dbReference type="AlphaFoldDB" id="A0A1H7L7U1"/>
<organism evidence="1 2">
    <name type="scientific">Maribacter orientalis</name>
    <dbReference type="NCBI Taxonomy" id="228957"/>
    <lineage>
        <taxon>Bacteria</taxon>
        <taxon>Pseudomonadati</taxon>
        <taxon>Bacteroidota</taxon>
        <taxon>Flavobacteriia</taxon>
        <taxon>Flavobacteriales</taxon>
        <taxon>Flavobacteriaceae</taxon>
        <taxon>Maribacter</taxon>
    </lineage>
</organism>
<dbReference type="Proteomes" id="UP000198990">
    <property type="component" value="Unassembled WGS sequence"/>
</dbReference>
<dbReference type="EMBL" id="FNZN01000002">
    <property type="protein sequence ID" value="SEK95021.1"/>
    <property type="molecule type" value="Genomic_DNA"/>
</dbReference>
<sequence length="98" mass="11163">MIFLARITILLLWLFAVTAPSIITLCDIDNPIVVTNLNEEEQQESGKKSMGEEKFVKENFLDFTLIPLTKKLSVNNFLILRSFNLSFEILSPPPEHLA</sequence>
<reference evidence="2" key="1">
    <citation type="submission" date="2016-10" db="EMBL/GenBank/DDBJ databases">
        <authorList>
            <person name="Varghese N."/>
            <person name="Submissions S."/>
        </authorList>
    </citation>
    <scope>NUCLEOTIDE SEQUENCE [LARGE SCALE GENOMIC DNA]</scope>
    <source>
        <strain evidence="2">DSM 16471</strain>
    </source>
</reference>
<dbReference type="STRING" id="228957.SAMN04488008_102498"/>
<proteinExistence type="predicted"/>
<dbReference type="RefSeq" id="WP_091621345.1">
    <property type="nucleotide sequence ID" value="NZ_FNZN01000002.1"/>
</dbReference>
<evidence type="ECO:0000313" key="2">
    <source>
        <dbReference type="Proteomes" id="UP000198990"/>
    </source>
</evidence>
<protein>
    <submittedName>
        <fullName evidence="1">Uncharacterized protein</fullName>
    </submittedName>
</protein>
<name>A0A1H7L7U1_9FLAO</name>